<organism evidence="1 2">
    <name type="scientific">Cyanophage P-SSP2</name>
    <dbReference type="NCBI Taxonomy" id="444876"/>
    <lineage>
        <taxon>Viruses</taxon>
        <taxon>Duplodnaviria</taxon>
        <taxon>Heunggongvirae</taxon>
        <taxon>Uroviricota</taxon>
        <taxon>Caudoviricetes</taxon>
        <taxon>Autographivirales</taxon>
        <taxon>Sechaudvirinae</taxon>
        <taxon>Tritonvirus</taxon>
        <taxon>Tritonvirus PSSP2</taxon>
    </lineage>
</organism>
<proteinExistence type="predicted"/>
<dbReference type="Pfam" id="PF11123">
    <property type="entry name" value="DNA_Packaging_2"/>
    <property type="match status" value="1"/>
</dbReference>
<name>E3SQJ1_9CAUD</name>
<evidence type="ECO:0000313" key="1">
    <source>
        <dbReference type="EMBL" id="ADP00209.1"/>
    </source>
</evidence>
<dbReference type="Proteomes" id="UP000006536">
    <property type="component" value="Segment"/>
</dbReference>
<dbReference type="KEGG" id="vg:11537997"/>
<dbReference type="EMBL" id="GU071107">
    <property type="protein sequence ID" value="ADP00209.1"/>
    <property type="molecule type" value="Genomic_DNA"/>
</dbReference>
<sequence length="81" mass="9191">MKKATEEQFNELHQLVTQEFLDRVKSGEATTQDLKAACDWLKSNDISGVAYDGNPLSKLANVLPEIDPELVKRRLYAKQRS</sequence>
<dbReference type="GeneID" id="11537997"/>
<keyword evidence="2" id="KW-1185">Reference proteome</keyword>
<evidence type="ECO:0008006" key="3">
    <source>
        <dbReference type="Google" id="ProtNLM"/>
    </source>
</evidence>
<dbReference type="InterPro" id="IPR024345">
    <property type="entry name" value="DNA_matur_Phage_T7-like"/>
</dbReference>
<protein>
    <recommendedName>
        <fullName evidence="3">Gp49</fullName>
    </recommendedName>
</protein>
<gene>
    <name evidence="1" type="ORF">CYLG_00006</name>
</gene>
<accession>E3SQJ1</accession>
<reference evidence="1 2" key="1">
    <citation type="submission" date="2009-10" db="EMBL/GenBank/DDBJ databases">
        <title>The Genome Sequence of Cyanophage P-SSP2.</title>
        <authorList>
            <consortium name="The Broad Institute Genome Sequencing Platform"/>
            <person name="Henn M.R."/>
            <person name="Sullivan M.S."/>
            <person name="Osburne M.S."/>
            <person name="Levin J."/>
            <person name="Malboeuf C."/>
            <person name="Casali M."/>
            <person name="Russ C."/>
            <person name="Lennon N."/>
            <person name="Erlich R."/>
            <person name="Young S.K."/>
            <person name="Koehrsen M."/>
            <person name="Yandava C."/>
            <person name="Zeng Q."/>
            <person name="Alvarado L."/>
            <person name="Anderson S."/>
            <person name="Berlin A."/>
            <person name="Borenstein D."/>
            <person name="Chen Z."/>
            <person name="Engels R."/>
            <person name="Freedman E."/>
            <person name="Gellesch M."/>
            <person name="Goldberg J."/>
            <person name="Green L."/>
            <person name="Griggs A."/>
            <person name="Gujja S."/>
            <person name="Heiman D."/>
            <person name="Hepburn T."/>
            <person name="Howarth C."/>
            <person name="Jen D."/>
            <person name="Larson L."/>
            <person name="Lewis B."/>
            <person name="Mehta T."/>
            <person name="Park D."/>
            <person name="Pearson M."/>
            <person name="Roberts A."/>
            <person name="Ryan E."/>
            <person name="Saif S."/>
            <person name="Shea T."/>
            <person name="Shenoy N."/>
            <person name="Sisk P."/>
            <person name="Stolte C."/>
            <person name="Sykes S."/>
            <person name="Walk T."/>
            <person name="White J."/>
            <person name="Yu Q."/>
            <person name="Coleman M.L."/>
            <person name="Huang K.H."/>
            <person name="Weigele P.R."/>
            <person name="DeFrancesco A.S."/>
            <person name="Kern S.E."/>
            <person name="Thompson L.R."/>
            <person name="Fu R."/>
            <person name="Hombeck B."/>
            <person name="Chisholm S.W."/>
            <person name="Haas B."/>
            <person name="Nusbaum C."/>
            <person name="Galagan J."/>
            <person name="Birren B."/>
        </authorList>
    </citation>
    <scope>NUCLEOTIDE SEQUENCE [LARGE SCALE GENOMIC DNA]</scope>
    <source>
        <strain evidence="1">Syn26</strain>
    </source>
</reference>
<dbReference type="RefSeq" id="YP_005087343.1">
    <property type="nucleotide sequence ID" value="NC_016656.1"/>
</dbReference>
<dbReference type="OrthoDB" id="23633at10239"/>
<evidence type="ECO:0000313" key="2">
    <source>
        <dbReference type="Proteomes" id="UP000006536"/>
    </source>
</evidence>